<sequence>MLVCREDVSTQDLEKLLEDVRNGIYPLAGLQHRSSVDGSYVAGDDVGNGDGVDEAASAAAAAAAAAAAGGG</sequence>
<evidence type="ECO:0000313" key="2">
    <source>
        <dbReference type="Proteomes" id="UP000054815"/>
    </source>
</evidence>
<name>A0A0V0W8G0_TRIPS</name>
<reference evidence="1 2" key="1">
    <citation type="submission" date="2015-01" db="EMBL/GenBank/DDBJ databases">
        <title>Evolution of Trichinella species and genotypes.</title>
        <authorList>
            <person name="Korhonen P.K."/>
            <person name="Edoardo P."/>
            <person name="Giuseppe L.R."/>
            <person name="Gasser R.B."/>
        </authorList>
    </citation>
    <scope>NUCLEOTIDE SEQUENCE [LARGE SCALE GENOMIC DNA]</scope>
    <source>
        <strain evidence="1">ISS141</strain>
    </source>
</reference>
<dbReference type="EMBL" id="JYDU01001144">
    <property type="protein sequence ID" value="KRX72033.1"/>
    <property type="molecule type" value="Genomic_DNA"/>
</dbReference>
<proteinExistence type="predicted"/>
<evidence type="ECO:0000313" key="1">
    <source>
        <dbReference type="EMBL" id="KRX72033.1"/>
    </source>
</evidence>
<organism evidence="1 2">
    <name type="scientific">Trichinella pseudospiralis</name>
    <name type="common">Parasitic roundworm</name>
    <dbReference type="NCBI Taxonomy" id="6337"/>
    <lineage>
        <taxon>Eukaryota</taxon>
        <taxon>Metazoa</taxon>
        <taxon>Ecdysozoa</taxon>
        <taxon>Nematoda</taxon>
        <taxon>Enoplea</taxon>
        <taxon>Dorylaimia</taxon>
        <taxon>Trichinellida</taxon>
        <taxon>Trichinellidae</taxon>
        <taxon>Trichinella</taxon>
    </lineage>
</organism>
<feature type="non-terminal residue" evidence="1">
    <location>
        <position position="71"/>
    </location>
</feature>
<dbReference type="STRING" id="6337.A0A0V0W8G0"/>
<dbReference type="Proteomes" id="UP000054815">
    <property type="component" value="Unassembled WGS sequence"/>
</dbReference>
<gene>
    <name evidence="1" type="ORF">T4E_2809</name>
</gene>
<protein>
    <submittedName>
        <fullName evidence="1">Uncharacterized protein</fullName>
    </submittedName>
</protein>
<comment type="caution">
    <text evidence="1">The sequence shown here is derived from an EMBL/GenBank/DDBJ whole genome shotgun (WGS) entry which is preliminary data.</text>
</comment>
<accession>A0A0V0W8G0</accession>
<dbReference type="AlphaFoldDB" id="A0A0V0W8G0"/>